<dbReference type="InterPro" id="IPR002672">
    <property type="entry name" value="Ribosomal_eL28"/>
</dbReference>
<comment type="similarity">
    <text evidence="1">Belongs to the eukaryotic ribosomal protein eL28 family.</text>
</comment>
<dbReference type="GO" id="GO:0005840">
    <property type="term" value="C:ribosome"/>
    <property type="evidence" value="ECO:0007669"/>
    <property type="project" value="UniProtKB-KW"/>
</dbReference>
<dbReference type="PANTHER" id="PTHR10544">
    <property type="entry name" value="60S RIBOSOMAL PROTEIN L28"/>
    <property type="match status" value="1"/>
</dbReference>
<dbReference type="GO" id="GO:0003735">
    <property type="term" value="F:structural constituent of ribosome"/>
    <property type="evidence" value="ECO:0007669"/>
    <property type="project" value="InterPro"/>
</dbReference>
<sequence>MPSSQFLWELVKNNNAFLRKNLNGAIFSAERGNLYAKNSYKFSGLANSSIVDISADGEQVSVAVSAPKKANKPSSFLKAQKSKQNARKVNKSVANQVAAVRPDLKKAAIRRASAVTRSIRAVKASKKN</sequence>
<accession>A0A7S0UR37</accession>
<keyword evidence="2" id="KW-0689">Ribosomal protein</keyword>
<dbReference type="AlphaFoldDB" id="A0A7S0UR37"/>
<dbReference type="Gene3D" id="3.30.390.110">
    <property type="match status" value="1"/>
</dbReference>
<evidence type="ECO:0000313" key="5">
    <source>
        <dbReference type="EMBL" id="CAD8764689.1"/>
    </source>
</evidence>
<feature type="domain" description="Ribosomal eL28/Mak16" evidence="4">
    <location>
        <begin position="7"/>
        <end position="118"/>
    </location>
</feature>
<evidence type="ECO:0000256" key="3">
    <source>
        <dbReference type="ARBA" id="ARBA00023274"/>
    </source>
</evidence>
<organism evidence="5">
    <name type="scientific">Polytomella parva</name>
    <dbReference type="NCBI Taxonomy" id="51329"/>
    <lineage>
        <taxon>Eukaryota</taxon>
        <taxon>Viridiplantae</taxon>
        <taxon>Chlorophyta</taxon>
        <taxon>core chlorophytes</taxon>
        <taxon>Chlorophyceae</taxon>
        <taxon>CS clade</taxon>
        <taxon>Chlamydomonadales</taxon>
        <taxon>Chlamydomonadaceae</taxon>
        <taxon>Polytomella</taxon>
    </lineage>
</organism>
<evidence type="ECO:0000256" key="1">
    <source>
        <dbReference type="ARBA" id="ARBA00007926"/>
    </source>
</evidence>
<keyword evidence="3" id="KW-0687">Ribonucleoprotein</keyword>
<dbReference type="GO" id="GO:0006412">
    <property type="term" value="P:translation"/>
    <property type="evidence" value="ECO:0007669"/>
    <property type="project" value="InterPro"/>
</dbReference>
<dbReference type="Pfam" id="PF01778">
    <property type="entry name" value="Ribosomal_L28e"/>
    <property type="match status" value="1"/>
</dbReference>
<evidence type="ECO:0000256" key="2">
    <source>
        <dbReference type="ARBA" id="ARBA00022980"/>
    </source>
</evidence>
<protein>
    <recommendedName>
        <fullName evidence="4">Ribosomal eL28/Mak16 domain-containing protein</fullName>
    </recommendedName>
</protein>
<reference evidence="5" key="1">
    <citation type="submission" date="2021-01" db="EMBL/GenBank/DDBJ databases">
        <authorList>
            <person name="Corre E."/>
            <person name="Pelletier E."/>
            <person name="Niang G."/>
            <person name="Scheremetjew M."/>
            <person name="Finn R."/>
            <person name="Kale V."/>
            <person name="Holt S."/>
            <person name="Cochrane G."/>
            <person name="Meng A."/>
            <person name="Brown T."/>
            <person name="Cohen L."/>
        </authorList>
    </citation>
    <scope>NUCLEOTIDE SEQUENCE</scope>
    <source>
        <strain evidence="5">SAG 63-3</strain>
    </source>
</reference>
<name>A0A7S0UR37_9CHLO</name>
<dbReference type="GO" id="GO:1990904">
    <property type="term" value="C:ribonucleoprotein complex"/>
    <property type="evidence" value="ECO:0007669"/>
    <property type="project" value="UniProtKB-KW"/>
</dbReference>
<proteinExistence type="inferred from homology"/>
<gene>
    <name evidence="5" type="ORF">PPAR00522_LOCUS1073</name>
</gene>
<dbReference type="InterPro" id="IPR029004">
    <property type="entry name" value="Ribosomal_eL28/Mak16"/>
</dbReference>
<dbReference type="EMBL" id="HBFM01001929">
    <property type="protein sequence ID" value="CAD8764689.1"/>
    <property type="molecule type" value="Transcribed_RNA"/>
</dbReference>
<evidence type="ECO:0000259" key="4">
    <source>
        <dbReference type="Pfam" id="PF01778"/>
    </source>
</evidence>